<sequence>SGAAPPQQAGAEKEDYLDKAFDFGAKKSGHTVDRNTSEKITDGAREMFEKATGKQVNSKFSN</sequence>
<feature type="non-terminal residue" evidence="1">
    <location>
        <position position="1"/>
    </location>
</feature>
<dbReference type="Proteomes" id="UP000803844">
    <property type="component" value="Unassembled WGS sequence"/>
</dbReference>
<protein>
    <submittedName>
        <fullName evidence="1">Uncharacterized protein</fullName>
    </submittedName>
</protein>
<dbReference type="RefSeq" id="XP_040774364.1">
    <property type="nucleotide sequence ID" value="XM_040919743.1"/>
</dbReference>
<dbReference type="OrthoDB" id="3050608at2759"/>
<gene>
    <name evidence="1" type="ORF">M406DRAFT_323154</name>
</gene>
<accession>A0A9P4XYT8</accession>
<comment type="caution">
    <text evidence="1">The sequence shown here is derived from an EMBL/GenBank/DDBJ whole genome shotgun (WGS) entry which is preliminary data.</text>
</comment>
<dbReference type="AlphaFoldDB" id="A0A9P4XYT8"/>
<evidence type="ECO:0000313" key="2">
    <source>
        <dbReference type="Proteomes" id="UP000803844"/>
    </source>
</evidence>
<organism evidence="1 2">
    <name type="scientific">Cryphonectria parasitica (strain ATCC 38755 / EP155)</name>
    <dbReference type="NCBI Taxonomy" id="660469"/>
    <lineage>
        <taxon>Eukaryota</taxon>
        <taxon>Fungi</taxon>
        <taxon>Dikarya</taxon>
        <taxon>Ascomycota</taxon>
        <taxon>Pezizomycotina</taxon>
        <taxon>Sordariomycetes</taxon>
        <taxon>Sordariomycetidae</taxon>
        <taxon>Diaporthales</taxon>
        <taxon>Cryphonectriaceae</taxon>
        <taxon>Cryphonectria-Endothia species complex</taxon>
        <taxon>Cryphonectria</taxon>
    </lineage>
</organism>
<dbReference type="EMBL" id="MU032349">
    <property type="protein sequence ID" value="KAF3763403.1"/>
    <property type="molecule type" value="Genomic_DNA"/>
</dbReference>
<reference evidence="1" key="1">
    <citation type="journal article" date="2020" name="Phytopathology">
        <title>Genome sequence of the chestnut blight fungus Cryphonectria parasitica EP155: A fundamental resource for an archetypical invasive plant pathogen.</title>
        <authorList>
            <person name="Crouch J.A."/>
            <person name="Dawe A."/>
            <person name="Aerts A."/>
            <person name="Barry K."/>
            <person name="Churchill A.C.L."/>
            <person name="Grimwood J."/>
            <person name="Hillman B."/>
            <person name="Milgroom M.G."/>
            <person name="Pangilinan J."/>
            <person name="Smith M."/>
            <person name="Salamov A."/>
            <person name="Schmutz J."/>
            <person name="Yadav J."/>
            <person name="Grigoriev I.V."/>
            <person name="Nuss D."/>
        </authorList>
    </citation>
    <scope>NUCLEOTIDE SEQUENCE</scope>
    <source>
        <strain evidence="1">EP155</strain>
    </source>
</reference>
<evidence type="ECO:0000313" key="1">
    <source>
        <dbReference type="EMBL" id="KAF3763403.1"/>
    </source>
</evidence>
<name>A0A9P4XYT8_CRYP1</name>
<dbReference type="GeneID" id="63836872"/>
<keyword evidence="2" id="KW-1185">Reference proteome</keyword>
<proteinExistence type="predicted"/>